<name>A0ACD4NRC6_9HYPH</name>
<reference evidence="1" key="1">
    <citation type="submission" date="2022-11" db="EMBL/GenBank/DDBJ databases">
        <title>beta-Carotene-producing bacterium, Jeongeuplla avenae sp. nov., alleviates the salt stress of Arabidopsis seedlings.</title>
        <authorList>
            <person name="Jiang L."/>
            <person name="Lee J."/>
        </authorList>
    </citation>
    <scope>NUCLEOTIDE SEQUENCE</scope>
    <source>
        <strain evidence="1">DY_R2A_6</strain>
    </source>
</reference>
<accession>A0ACD4NRC6</accession>
<protein>
    <submittedName>
        <fullName evidence="1">Uncharacterized protein</fullName>
    </submittedName>
</protein>
<dbReference type="Proteomes" id="UP001163223">
    <property type="component" value="Chromosome"/>
</dbReference>
<sequence>MPAPLQWPTKDPDERVDFGVDWSARLVGDTIVSSLWIVPDGIVGSEESHADRMTTIWLEGGTPRLTYELLNRVETSAGRIMDQTIRLPVAKR</sequence>
<evidence type="ECO:0000313" key="2">
    <source>
        <dbReference type="Proteomes" id="UP001163223"/>
    </source>
</evidence>
<keyword evidence="2" id="KW-1185">Reference proteome</keyword>
<evidence type="ECO:0000313" key="1">
    <source>
        <dbReference type="EMBL" id="WAJ29341.1"/>
    </source>
</evidence>
<organism evidence="1 2">
    <name type="scientific">Antarcticirhabdus aurantiaca</name>
    <dbReference type="NCBI Taxonomy" id="2606717"/>
    <lineage>
        <taxon>Bacteria</taxon>
        <taxon>Pseudomonadati</taxon>
        <taxon>Pseudomonadota</taxon>
        <taxon>Alphaproteobacteria</taxon>
        <taxon>Hyphomicrobiales</taxon>
        <taxon>Aurantimonadaceae</taxon>
        <taxon>Antarcticirhabdus</taxon>
    </lineage>
</organism>
<dbReference type="EMBL" id="CP113520">
    <property type="protein sequence ID" value="WAJ29341.1"/>
    <property type="molecule type" value="Genomic_DNA"/>
</dbReference>
<proteinExistence type="predicted"/>
<gene>
    <name evidence="1" type="ORF">OXU80_03645</name>
</gene>